<feature type="domain" description="GH26" evidence="7">
    <location>
        <begin position="69"/>
        <end position="367"/>
    </location>
</feature>
<feature type="compositionally biased region" description="Low complexity" evidence="5">
    <location>
        <begin position="38"/>
        <end position="99"/>
    </location>
</feature>
<accession>A0A4Q7ZGR8</accession>
<protein>
    <submittedName>
        <fullName evidence="8">Glycosyl hydrolase family 26</fullName>
    </submittedName>
</protein>
<dbReference type="InterPro" id="IPR000805">
    <property type="entry name" value="Glyco_hydro_26"/>
</dbReference>
<evidence type="ECO:0000259" key="7">
    <source>
        <dbReference type="PROSITE" id="PS51764"/>
    </source>
</evidence>
<gene>
    <name evidence="8" type="ORF">EV385_0991</name>
</gene>
<evidence type="ECO:0000256" key="2">
    <source>
        <dbReference type="ARBA" id="ARBA00022801"/>
    </source>
</evidence>
<evidence type="ECO:0000313" key="9">
    <source>
        <dbReference type="Proteomes" id="UP000292564"/>
    </source>
</evidence>
<feature type="active site" description="Nucleophile" evidence="4">
    <location>
        <position position="310"/>
    </location>
</feature>
<dbReference type="PANTHER" id="PTHR40079">
    <property type="entry name" value="MANNAN ENDO-1,4-BETA-MANNOSIDASE E-RELATED"/>
    <property type="match status" value="1"/>
</dbReference>
<evidence type="ECO:0000313" key="8">
    <source>
        <dbReference type="EMBL" id="RZU49249.1"/>
    </source>
</evidence>
<dbReference type="SUPFAM" id="SSF51445">
    <property type="entry name" value="(Trans)glycosidases"/>
    <property type="match status" value="1"/>
</dbReference>
<dbReference type="EMBL" id="SHKY01000001">
    <property type="protein sequence ID" value="RZU49249.1"/>
    <property type="molecule type" value="Genomic_DNA"/>
</dbReference>
<comment type="similarity">
    <text evidence="1 4">Belongs to the glycosyl hydrolase 26 family.</text>
</comment>
<evidence type="ECO:0000256" key="6">
    <source>
        <dbReference type="SAM" id="SignalP"/>
    </source>
</evidence>
<dbReference type="InterPro" id="IPR022790">
    <property type="entry name" value="GH26_dom"/>
</dbReference>
<feature type="active site" description="Proton donor" evidence="4">
    <location>
        <position position="206"/>
    </location>
</feature>
<comment type="caution">
    <text evidence="8">The sequence shown here is derived from an EMBL/GenBank/DDBJ whole genome shotgun (WGS) entry which is preliminary data.</text>
</comment>
<dbReference type="InterPro" id="IPR006311">
    <property type="entry name" value="TAT_signal"/>
</dbReference>
<evidence type="ECO:0000256" key="4">
    <source>
        <dbReference type="PROSITE-ProRule" id="PRU01100"/>
    </source>
</evidence>
<dbReference type="GO" id="GO:0016985">
    <property type="term" value="F:mannan endo-1,4-beta-mannosidase activity"/>
    <property type="evidence" value="ECO:0007669"/>
    <property type="project" value="InterPro"/>
</dbReference>
<name>A0A4Q7ZGR8_9ACTN</name>
<evidence type="ECO:0000256" key="5">
    <source>
        <dbReference type="SAM" id="MobiDB-lite"/>
    </source>
</evidence>
<dbReference type="GO" id="GO:0006080">
    <property type="term" value="P:substituted mannan metabolic process"/>
    <property type="evidence" value="ECO:0007669"/>
    <property type="project" value="InterPro"/>
</dbReference>
<dbReference type="PANTHER" id="PTHR40079:SF4">
    <property type="entry name" value="GH26 DOMAIN-CONTAINING PROTEIN-RELATED"/>
    <property type="match status" value="1"/>
</dbReference>
<feature type="signal peptide" evidence="6">
    <location>
        <begin position="1"/>
        <end position="38"/>
    </location>
</feature>
<dbReference type="RefSeq" id="WP_207229749.1">
    <property type="nucleotide sequence ID" value="NZ_SHKY01000001.1"/>
</dbReference>
<dbReference type="PROSITE" id="PS51318">
    <property type="entry name" value="TAT"/>
    <property type="match status" value="1"/>
</dbReference>
<evidence type="ECO:0000256" key="3">
    <source>
        <dbReference type="ARBA" id="ARBA00023295"/>
    </source>
</evidence>
<dbReference type="Pfam" id="PF02156">
    <property type="entry name" value="Glyco_hydro_26"/>
    <property type="match status" value="1"/>
</dbReference>
<dbReference type="Gene3D" id="3.20.20.80">
    <property type="entry name" value="Glycosidases"/>
    <property type="match status" value="1"/>
</dbReference>
<keyword evidence="3 4" id="KW-0326">Glycosidase</keyword>
<keyword evidence="6" id="KW-0732">Signal</keyword>
<dbReference type="PROSITE" id="PS51764">
    <property type="entry name" value="GH26"/>
    <property type="match status" value="1"/>
</dbReference>
<feature type="chain" id="PRO_5020928413" evidence="6">
    <location>
        <begin position="39"/>
        <end position="378"/>
    </location>
</feature>
<keyword evidence="9" id="KW-1185">Reference proteome</keyword>
<reference evidence="8 9" key="1">
    <citation type="submission" date="2019-02" db="EMBL/GenBank/DDBJ databases">
        <title>Sequencing the genomes of 1000 actinobacteria strains.</title>
        <authorList>
            <person name="Klenk H.-P."/>
        </authorList>
    </citation>
    <scope>NUCLEOTIDE SEQUENCE [LARGE SCALE GENOMIC DNA]</scope>
    <source>
        <strain evidence="8 9">DSM 45162</strain>
    </source>
</reference>
<dbReference type="AlphaFoldDB" id="A0A4Q7ZGR8"/>
<proteinExistence type="inferred from homology"/>
<evidence type="ECO:0000256" key="1">
    <source>
        <dbReference type="ARBA" id="ARBA00007754"/>
    </source>
</evidence>
<feature type="region of interest" description="Disordered" evidence="5">
    <location>
        <begin position="32"/>
        <end position="103"/>
    </location>
</feature>
<organism evidence="8 9">
    <name type="scientific">Krasilnikovia cinnamomea</name>
    <dbReference type="NCBI Taxonomy" id="349313"/>
    <lineage>
        <taxon>Bacteria</taxon>
        <taxon>Bacillati</taxon>
        <taxon>Actinomycetota</taxon>
        <taxon>Actinomycetes</taxon>
        <taxon>Micromonosporales</taxon>
        <taxon>Micromonosporaceae</taxon>
        <taxon>Krasilnikovia</taxon>
    </lineage>
</organism>
<dbReference type="InterPro" id="IPR017853">
    <property type="entry name" value="GH"/>
</dbReference>
<keyword evidence="2 4" id="KW-0378">Hydrolase</keyword>
<dbReference type="Proteomes" id="UP000292564">
    <property type="component" value="Unassembled WGS sequence"/>
</dbReference>
<sequence length="378" mass="40156">MTTAPSGRPRLPRRGLLTLAALATLPAACSRVSRVAEAAPAPGATPAGAATSASASASAASSASPTASPSATATAQPTPSRSATPTGSASPSTRAAAGRSGFGGPVPFGQGKVKLGAYLSLSGRSLSSSISLRRGQLGREQRIVHAFYGFGERLHRPSIGDSTLLASWHGVPYSRINGGGSDKLIASAARDLRGHKRPVLLRWGWEMNGDWFEWGGANNGQDTAGYIRAWRRMHDIFRREGADNVAWVWSPNWNSGPNTSWNKMQRYYPGDAYVDWVGVSGYNFYKESPRTLFKPVVSAYGGKKPIIVTETAAIDHGGNSKADWIADLSAYVKSTPQIGGLVWFDTDTHDAPHNFRIDTSSTSLAAYRAMARSSRFAG</sequence>